<evidence type="ECO:0000313" key="3">
    <source>
        <dbReference type="Proteomes" id="UP000825935"/>
    </source>
</evidence>
<keyword evidence="1" id="KW-1133">Transmembrane helix</keyword>
<keyword evidence="1" id="KW-0472">Membrane</keyword>
<gene>
    <name evidence="2" type="ORF">KP509_28G018100</name>
</gene>
<reference evidence="2" key="1">
    <citation type="submission" date="2021-08" db="EMBL/GenBank/DDBJ databases">
        <title>WGS assembly of Ceratopteris richardii.</title>
        <authorList>
            <person name="Marchant D.B."/>
            <person name="Chen G."/>
            <person name="Jenkins J."/>
            <person name="Shu S."/>
            <person name="Leebens-Mack J."/>
            <person name="Grimwood J."/>
            <person name="Schmutz J."/>
            <person name="Soltis P."/>
            <person name="Soltis D."/>
            <person name="Chen Z.-H."/>
        </authorList>
    </citation>
    <scope>NUCLEOTIDE SEQUENCE</scope>
    <source>
        <strain evidence="2">Whitten #5841</strain>
        <tissue evidence="2">Leaf</tissue>
    </source>
</reference>
<organism evidence="2 3">
    <name type="scientific">Ceratopteris richardii</name>
    <name type="common">Triangle waterfern</name>
    <dbReference type="NCBI Taxonomy" id="49495"/>
    <lineage>
        <taxon>Eukaryota</taxon>
        <taxon>Viridiplantae</taxon>
        <taxon>Streptophyta</taxon>
        <taxon>Embryophyta</taxon>
        <taxon>Tracheophyta</taxon>
        <taxon>Polypodiopsida</taxon>
        <taxon>Polypodiidae</taxon>
        <taxon>Polypodiales</taxon>
        <taxon>Pteridineae</taxon>
        <taxon>Pteridaceae</taxon>
        <taxon>Parkerioideae</taxon>
        <taxon>Ceratopteris</taxon>
    </lineage>
</organism>
<evidence type="ECO:0000256" key="1">
    <source>
        <dbReference type="SAM" id="Phobius"/>
    </source>
</evidence>
<name>A0A8T2RA43_CERRI</name>
<proteinExistence type="predicted"/>
<accession>A0A8T2RA43</accession>
<protein>
    <submittedName>
        <fullName evidence="2">Uncharacterized protein</fullName>
    </submittedName>
</protein>
<dbReference type="AlphaFoldDB" id="A0A8T2RA43"/>
<dbReference type="Proteomes" id="UP000825935">
    <property type="component" value="Chromosome 28"/>
</dbReference>
<keyword evidence="3" id="KW-1185">Reference proteome</keyword>
<dbReference type="EMBL" id="CM035433">
    <property type="protein sequence ID" value="KAH7293259.1"/>
    <property type="molecule type" value="Genomic_DNA"/>
</dbReference>
<keyword evidence="1" id="KW-0812">Transmembrane</keyword>
<feature type="transmembrane region" description="Helical" evidence="1">
    <location>
        <begin position="22"/>
        <end position="40"/>
    </location>
</feature>
<evidence type="ECO:0000313" key="2">
    <source>
        <dbReference type="EMBL" id="KAH7293259.1"/>
    </source>
</evidence>
<comment type="caution">
    <text evidence="2">The sequence shown here is derived from an EMBL/GenBank/DDBJ whole genome shotgun (WGS) entry which is preliminary data.</text>
</comment>
<sequence length="133" mass="15542">MAYVNGRKPLIFASPISWHSTYLYWLLIRYFFVLVSWFFMHGNVSNHALFSSLYMVEQSCHVTLRTPHRRQPSPFSDPALLMAVFINDRMMMASPYIIAMPRCCCCIDVRRMHFGYGAARVTQIPHVPFSFLL</sequence>